<dbReference type="PANTHER" id="PTHR43162:SF1">
    <property type="entry name" value="PRESTALK A DIFFERENTIATION PROTEIN A"/>
    <property type="match status" value="1"/>
</dbReference>
<evidence type="ECO:0000313" key="2">
    <source>
        <dbReference type="EMBL" id="QGY39225.1"/>
    </source>
</evidence>
<dbReference type="Pfam" id="PF05368">
    <property type="entry name" value="NmrA"/>
    <property type="match status" value="1"/>
</dbReference>
<evidence type="ECO:0000259" key="1">
    <source>
        <dbReference type="Pfam" id="PF05368"/>
    </source>
</evidence>
<accession>A0A6I6J9E1</accession>
<proteinExistence type="predicted"/>
<dbReference type="InterPro" id="IPR051604">
    <property type="entry name" value="Ergot_Alk_Oxidoreductase"/>
</dbReference>
<organism evidence="2 3">
    <name type="scientific">Pseudodesulfovibrio cashew</name>
    <dbReference type="NCBI Taxonomy" id="2678688"/>
    <lineage>
        <taxon>Bacteria</taxon>
        <taxon>Pseudomonadati</taxon>
        <taxon>Thermodesulfobacteriota</taxon>
        <taxon>Desulfovibrionia</taxon>
        <taxon>Desulfovibrionales</taxon>
        <taxon>Desulfovibrionaceae</taxon>
    </lineage>
</organism>
<dbReference type="InterPro" id="IPR036291">
    <property type="entry name" value="NAD(P)-bd_dom_sf"/>
</dbReference>
<evidence type="ECO:0000313" key="3">
    <source>
        <dbReference type="Proteomes" id="UP000428328"/>
    </source>
</evidence>
<dbReference type="SUPFAM" id="SSF51735">
    <property type="entry name" value="NAD(P)-binding Rossmann-fold domains"/>
    <property type="match status" value="1"/>
</dbReference>
<dbReference type="KEGG" id="psel:GM415_03500"/>
<dbReference type="AlphaFoldDB" id="A0A6I6J9E1"/>
<dbReference type="PANTHER" id="PTHR43162">
    <property type="match status" value="1"/>
</dbReference>
<dbReference type="Gene3D" id="3.90.25.10">
    <property type="entry name" value="UDP-galactose 4-epimerase, domain 1"/>
    <property type="match status" value="1"/>
</dbReference>
<dbReference type="InterPro" id="IPR008030">
    <property type="entry name" value="NmrA-like"/>
</dbReference>
<reference evidence="2 3" key="1">
    <citation type="submission" date="2019-11" db="EMBL/GenBank/DDBJ databases">
        <authorList>
            <person name="Zheng R.K."/>
            <person name="Sun C.M."/>
        </authorList>
    </citation>
    <scope>NUCLEOTIDE SEQUENCE [LARGE SCALE GENOMIC DNA]</scope>
    <source>
        <strain evidence="2 3">SRB007</strain>
    </source>
</reference>
<keyword evidence="3" id="KW-1185">Reference proteome</keyword>
<gene>
    <name evidence="2" type="ORF">GM415_03500</name>
</gene>
<protein>
    <submittedName>
        <fullName evidence="2">NAD(P)H-binding protein</fullName>
    </submittedName>
</protein>
<sequence>MSKVFVAGASGEIGRALMDRLAADGVEAVAGVHGENMDFADSDSMAEAMAGCDKLFLDVPLMEGMSRAGHLAVTAAKAAGIGYIVQCSRYAASSDAHWRLGREQGMIDQFVEDSGIPFTILRPNTLMQIFTTDLADMIRAGSLELAEDDSTVSYIDARDVADCAATLFAVPGEHENRMYALTGPEGLSGADVAAAISEGAGVKVAYAPVSEEVYVERLVAEQTSAWTVNMLVSLSRVVKLGMAGNVTKAVEFLSGTPARSFAEFVAGNAGSWS</sequence>
<dbReference type="Proteomes" id="UP000428328">
    <property type="component" value="Chromosome"/>
</dbReference>
<dbReference type="RefSeq" id="WP_158946450.1">
    <property type="nucleotide sequence ID" value="NZ_CP046400.1"/>
</dbReference>
<name>A0A6I6J9E1_9BACT</name>
<dbReference type="Gene3D" id="3.40.50.720">
    <property type="entry name" value="NAD(P)-binding Rossmann-like Domain"/>
    <property type="match status" value="1"/>
</dbReference>
<feature type="domain" description="NmrA-like" evidence="1">
    <location>
        <begin position="36"/>
        <end position="220"/>
    </location>
</feature>
<dbReference type="EMBL" id="CP046400">
    <property type="protein sequence ID" value="QGY39225.1"/>
    <property type="molecule type" value="Genomic_DNA"/>
</dbReference>